<gene>
    <name evidence="1" type="ORF">BSF38_02935</name>
</gene>
<sequence>MCSGNRFSAIAPRLTFLGLILVAGCNPHKDQLRPEGLFGRIGNKGGEVIEAKRCVLRVVILNRPFRDPVINEVVWKAADEQAIAPEERLALQANGLRIGRITGDLPSELEAVIHAPPPNKVDPAIFQIDEEQPANIIVCDTVDQVSLLLNRDHHAFGKDYKTASGYFRVTPRHHESNSVAMRITPEIHHGPIQQTFQPLQATPYSPQDFKIANGQQEETLRDLAANLVLEAGQVAVLGCIPEQERSLGSFLFTLSDPHNDERRQRLVLVWALRNQVGVVDEKKSPLAWAFDRKSETAAKAAITPANDEVKK</sequence>
<name>A0A1U7CR63_9BACT</name>
<dbReference type="AlphaFoldDB" id="A0A1U7CR63"/>
<dbReference type="KEGG" id="pbor:BSF38_02935"/>
<dbReference type="PROSITE" id="PS51257">
    <property type="entry name" value="PROKAR_LIPOPROTEIN"/>
    <property type="match status" value="1"/>
</dbReference>
<evidence type="ECO:0000313" key="1">
    <source>
        <dbReference type="EMBL" id="APW61421.1"/>
    </source>
</evidence>
<accession>A0A1U7CR63</accession>
<proteinExistence type="predicted"/>
<evidence type="ECO:0000313" key="2">
    <source>
        <dbReference type="Proteomes" id="UP000186309"/>
    </source>
</evidence>
<organism evidence="1 2">
    <name type="scientific">Paludisphaera borealis</name>
    <dbReference type="NCBI Taxonomy" id="1387353"/>
    <lineage>
        <taxon>Bacteria</taxon>
        <taxon>Pseudomonadati</taxon>
        <taxon>Planctomycetota</taxon>
        <taxon>Planctomycetia</taxon>
        <taxon>Isosphaerales</taxon>
        <taxon>Isosphaeraceae</taxon>
        <taxon>Paludisphaera</taxon>
    </lineage>
</organism>
<protein>
    <submittedName>
        <fullName evidence="1">Uncharacterized protein</fullName>
    </submittedName>
</protein>
<dbReference type="Proteomes" id="UP000186309">
    <property type="component" value="Chromosome"/>
</dbReference>
<reference evidence="2" key="1">
    <citation type="submission" date="2016-12" db="EMBL/GenBank/DDBJ databases">
        <title>Comparative genomics of four Isosphaeraceae planctomycetes: a common pool of plasmids and glycoside hydrolase genes.</title>
        <authorList>
            <person name="Ivanova A."/>
        </authorList>
    </citation>
    <scope>NUCLEOTIDE SEQUENCE [LARGE SCALE GENOMIC DNA]</scope>
    <source>
        <strain evidence="2">PX4</strain>
    </source>
</reference>
<dbReference type="OrthoDB" id="252515at2"/>
<dbReference type="EMBL" id="CP019082">
    <property type="protein sequence ID" value="APW61421.1"/>
    <property type="molecule type" value="Genomic_DNA"/>
</dbReference>
<keyword evidence="2" id="KW-1185">Reference proteome</keyword>
<dbReference type="STRING" id="1387353.BSF38_02935"/>
<dbReference type="RefSeq" id="WP_145952129.1">
    <property type="nucleotide sequence ID" value="NZ_CP019082.1"/>
</dbReference>